<evidence type="ECO:0000256" key="1">
    <source>
        <dbReference type="ARBA" id="ARBA00004651"/>
    </source>
</evidence>
<keyword evidence="5 8" id="KW-1133">Transmembrane helix</keyword>
<feature type="region of interest" description="Disordered" evidence="7">
    <location>
        <begin position="1"/>
        <end position="28"/>
    </location>
</feature>
<accession>A0A0S4JEJ0</accession>
<dbReference type="Gene3D" id="1.20.1250.20">
    <property type="entry name" value="MFS general substrate transporter like domains"/>
    <property type="match status" value="2"/>
</dbReference>
<keyword evidence="6 8" id="KW-0472">Membrane</keyword>
<evidence type="ECO:0000256" key="7">
    <source>
        <dbReference type="SAM" id="MobiDB-lite"/>
    </source>
</evidence>
<dbReference type="PANTHER" id="PTHR23517:SF3">
    <property type="entry name" value="INTEGRAL MEMBRANE TRANSPORT PROTEIN"/>
    <property type="match status" value="1"/>
</dbReference>
<reference evidence="11" key="1">
    <citation type="submission" date="2015-09" db="EMBL/GenBank/DDBJ databases">
        <authorList>
            <consortium name="Pathogen Informatics"/>
        </authorList>
    </citation>
    <scope>NUCLEOTIDE SEQUENCE [LARGE SCALE GENOMIC DNA]</scope>
    <source>
        <strain evidence="11">Lake Konstanz</strain>
    </source>
</reference>
<feature type="transmembrane region" description="Helical" evidence="8">
    <location>
        <begin position="201"/>
        <end position="226"/>
    </location>
</feature>
<evidence type="ECO:0000313" key="11">
    <source>
        <dbReference type="Proteomes" id="UP000051952"/>
    </source>
</evidence>
<feature type="compositionally biased region" description="Low complexity" evidence="7">
    <location>
        <begin position="8"/>
        <end position="24"/>
    </location>
</feature>
<dbReference type="GO" id="GO:0005886">
    <property type="term" value="C:plasma membrane"/>
    <property type="evidence" value="ECO:0007669"/>
    <property type="project" value="UniProtKB-SubCell"/>
</dbReference>
<gene>
    <name evidence="10" type="ORF">BSAL_16895</name>
</gene>
<dbReference type="InterPro" id="IPR050171">
    <property type="entry name" value="MFS_Transporters"/>
</dbReference>
<dbReference type="InterPro" id="IPR011701">
    <property type="entry name" value="MFS"/>
</dbReference>
<comment type="subcellular location">
    <subcellularLocation>
        <location evidence="1">Cell membrane</location>
        <topology evidence="1">Multi-pass membrane protein</topology>
    </subcellularLocation>
</comment>
<sequence>MSEFRNLSITSTSGCRSRSSSAASIHRDEEVKPAVVVVARPSYDRVPVQHFEQPDDENDAETIALTNEPSRITDDATNPGVHIVGSPTTSTPPTPSAPSGQLFRHLVINLAGSVHIPNLLQGSTTGMRSSFIPIFAKELGADEGMIGVITAAAGVARMMANFPAGQLTTKHGFTTVMNLGMAAVALGSVVAAISWDPLVLGFANFILGGGVGTFILSRHVMLATIVEKKQRGRLMSMIGGGERWSSVIGPVVGGVLIELGGSRLCSIAMVPAALACALCVSRSGRVRFIDQKFRTENRIRSEIEIETGEGPQNRDLMTLLRNYGRLILSVGFYAMNIIQLRACRKLMLPLAAMNAGLRPSIVGLILSVSFAIDATLFFLGGMIMDKFGRKFSAIPTSINLGLAFFVLGQSQSTWSLFFAAIAFGFADSLGAGLLMTLNADHAPKKAGPEFMGVLRTVQDSGQLFGPLIAGWVAQVATFETACNLFGVLGLLNAIWALVMLPNEASDEDVVPAANVGSGRELSPPPTALASDTAALVQKSST</sequence>
<evidence type="ECO:0000256" key="8">
    <source>
        <dbReference type="SAM" id="Phobius"/>
    </source>
</evidence>
<feature type="region of interest" description="Disordered" evidence="7">
    <location>
        <begin position="514"/>
        <end position="541"/>
    </location>
</feature>
<keyword evidence="11" id="KW-1185">Reference proteome</keyword>
<dbReference type="InterPro" id="IPR020846">
    <property type="entry name" value="MFS_dom"/>
</dbReference>
<feature type="transmembrane region" description="Helical" evidence="8">
    <location>
        <begin position="323"/>
        <end position="340"/>
    </location>
</feature>
<feature type="transmembrane region" description="Helical" evidence="8">
    <location>
        <begin position="176"/>
        <end position="195"/>
    </location>
</feature>
<keyword evidence="3" id="KW-1003">Cell membrane</keyword>
<dbReference type="OrthoDB" id="6339427at2759"/>
<evidence type="ECO:0000256" key="3">
    <source>
        <dbReference type="ARBA" id="ARBA00022475"/>
    </source>
</evidence>
<dbReference type="SUPFAM" id="SSF103473">
    <property type="entry name" value="MFS general substrate transporter"/>
    <property type="match status" value="1"/>
</dbReference>
<dbReference type="InterPro" id="IPR005829">
    <property type="entry name" value="Sugar_transporter_CS"/>
</dbReference>
<protein>
    <submittedName>
        <fullName evidence="10">MFS transporter, putative</fullName>
    </submittedName>
</protein>
<dbReference type="VEuPathDB" id="TriTrypDB:BSAL_16895"/>
<proteinExistence type="predicted"/>
<feature type="transmembrane region" description="Helical" evidence="8">
    <location>
        <begin position="360"/>
        <end position="379"/>
    </location>
</feature>
<dbReference type="PROSITE" id="PS50850">
    <property type="entry name" value="MFS"/>
    <property type="match status" value="1"/>
</dbReference>
<keyword evidence="2" id="KW-0813">Transport</keyword>
<dbReference type="Pfam" id="PF07690">
    <property type="entry name" value="MFS_1"/>
    <property type="match status" value="2"/>
</dbReference>
<evidence type="ECO:0000256" key="2">
    <source>
        <dbReference type="ARBA" id="ARBA00022448"/>
    </source>
</evidence>
<dbReference type="AlphaFoldDB" id="A0A0S4JEJ0"/>
<evidence type="ECO:0000313" key="10">
    <source>
        <dbReference type="EMBL" id="CUG88709.1"/>
    </source>
</evidence>
<dbReference type="OMA" id="QYPFGYL"/>
<evidence type="ECO:0000256" key="5">
    <source>
        <dbReference type="ARBA" id="ARBA00022989"/>
    </source>
</evidence>
<keyword evidence="4 8" id="KW-0812">Transmembrane</keyword>
<dbReference type="CDD" id="cd17325">
    <property type="entry name" value="MFS_MdtG_SLC18_like"/>
    <property type="match status" value="1"/>
</dbReference>
<dbReference type="PROSITE" id="PS00216">
    <property type="entry name" value="SUGAR_TRANSPORT_1"/>
    <property type="match status" value="1"/>
</dbReference>
<dbReference type="PANTHER" id="PTHR23517">
    <property type="entry name" value="RESISTANCE PROTEIN MDTM, PUTATIVE-RELATED-RELATED"/>
    <property type="match status" value="1"/>
</dbReference>
<dbReference type="InterPro" id="IPR036259">
    <property type="entry name" value="MFS_trans_sf"/>
</dbReference>
<organism evidence="10 11">
    <name type="scientific">Bodo saltans</name>
    <name type="common">Flagellated protozoan</name>
    <dbReference type="NCBI Taxonomy" id="75058"/>
    <lineage>
        <taxon>Eukaryota</taxon>
        <taxon>Discoba</taxon>
        <taxon>Euglenozoa</taxon>
        <taxon>Kinetoplastea</taxon>
        <taxon>Metakinetoplastina</taxon>
        <taxon>Eubodonida</taxon>
        <taxon>Bodonidae</taxon>
        <taxon>Bodo</taxon>
    </lineage>
</organism>
<name>A0A0S4JEJ0_BODSA</name>
<evidence type="ECO:0000256" key="4">
    <source>
        <dbReference type="ARBA" id="ARBA00022692"/>
    </source>
</evidence>
<feature type="domain" description="Major facilitator superfamily (MFS) profile" evidence="9">
    <location>
        <begin position="110"/>
        <end position="504"/>
    </location>
</feature>
<evidence type="ECO:0000256" key="6">
    <source>
        <dbReference type="ARBA" id="ARBA00023136"/>
    </source>
</evidence>
<dbReference type="Proteomes" id="UP000051952">
    <property type="component" value="Unassembled WGS sequence"/>
</dbReference>
<dbReference type="EMBL" id="CYKH01001669">
    <property type="protein sequence ID" value="CUG88709.1"/>
    <property type="molecule type" value="Genomic_DNA"/>
</dbReference>
<feature type="transmembrane region" description="Helical" evidence="8">
    <location>
        <begin position="391"/>
        <end position="408"/>
    </location>
</feature>
<feature type="transmembrane region" description="Helical" evidence="8">
    <location>
        <begin position="414"/>
        <end position="435"/>
    </location>
</feature>
<dbReference type="GO" id="GO:0022857">
    <property type="term" value="F:transmembrane transporter activity"/>
    <property type="evidence" value="ECO:0007669"/>
    <property type="project" value="InterPro"/>
</dbReference>
<evidence type="ECO:0000259" key="9">
    <source>
        <dbReference type="PROSITE" id="PS50850"/>
    </source>
</evidence>